<dbReference type="InterPro" id="IPR000415">
    <property type="entry name" value="Nitroreductase-like"/>
</dbReference>
<dbReference type="InterPro" id="IPR029479">
    <property type="entry name" value="Nitroreductase"/>
</dbReference>
<proteinExistence type="inferred from homology"/>
<sequence>MELLFKHRSIRKYKEEPIDEQVLNKVIEAGTRASNTGNMQLYSVVVTKDAAAKAQLAPLHFNQPMVKQAPVLLTICADINRFNQWCELNQADAGYNNLLWILNATIDASLFAQNMCVEAESHGLGICYLGTALYNAQEFIDALELPKGVFPVTALVVGYPDQEPPLTDRLPLEAVVHQEKYADYAAERIASLHAEKESLESSKQFVKENNKQNLAQVFTDVRYKKADNELFSAKLMETLRKQGFKLD</sequence>
<keyword evidence="3 5" id="KW-0288">FMN</keyword>
<evidence type="ECO:0000313" key="7">
    <source>
        <dbReference type="EMBL" id="SFF75980.1"/>
    </source>
</evidence>
<dbReference type="InterPro" id="IPR016446">
    <property type="entry name" value="Flavin_OxRdtase_Frp"/>
</dbReference>
<evidence type="ECO:0000256" key="1">
    <source>
        <dbReference type="ARBA" id="ARBA00008366"/>
    </source>
</evidence>
<dbReference type="GO" id="GO:0016491">
    <property type="term" value="F:oxidoreductase activity"/>
    <property type="evidence" value="ECO:0007669"/>
    <property type="project" value="UniProtKB-UniRule"/>
</dbReference>
<dbReference type="Pfam" id="PF00881">
    <property type="entry name" value="Nitroreductase"/>
    <property type="match status" value="1"/>
</dbReference>
<dbReference type="AlphaFoldDB" id="A0A1I2LBX3"/>
<dbReference type="SUPFAM" id="SSF55469">
    <property type="entry name" value="FMN-dependent nitroreductase-like"/>
    <property type="match status" value="1"/>
</dbReference>
<dbReference type="PIRSF" id="PIRSF005426">
    <property type="entry name" value="Frp"/>
    <property type="match status" value="1"/>
</dbReference>
<dbReference type="RefSeq" id="WP_244525763.1">
    <property type="nucleotide sequence ID" value="NZ_FONW01000015.1"/>
</dbReference>
<dbReference type="PANTHER" id="PTHR43425:SF2">
    <property type="entry name" value="OXYGEN-INSENSITIVE NADPH NITROREDUCTASE"/>
    <property type="match status" value="1"/>
</dbReference>
<dbReference type="STRING" id="655355.SAMN05216283_11544"/>
<gene>
    <name evidence="7" type="ORF">SAMN05216283_11544</name>
</gene>
<organism evidence="7 8">
    <name type="scientific">Sunxiuqinia elliptica</name>
    <dbReference type="NCBI Taxonomy" id="655355"/>
    <lineage>
        <taxon>Bacteria</taxon>
        <taxon>Pseudomonadati</taxon>
        <taxon>Bacteroidota</taxon>
        <taxon>Bacteroidia</taxon>
        <taxon>Marinilabiliales</taxon>
        <taxon>Prolixibacteraceae</taxon>
        <taxon>Sunxiuqinia</taxon>
    </lineage>
</organism>
<name>A0A1I2LBX3_9BACT</name>
<evidence type="ECO:0000259" key="6">
    <source>
        <dbReference type="Pfam" id="PF00881"/>
    </source>
</evidence>
<evidence type="ECO:0000313" key="8">
    <source>
        <dbReference type="Proteomes" id="UP000198964"/>
    </source>
</evidence>
<keyword evidence="4 5" id="KW-0560">Oxidoreductase</keyword>
<evidence type="ECO:0000256" key="3">
    <source>
        <dbReference type="ARBA" id="ARBA00022643"/>
    </source>
</evidence>
<dbReference type="PANTHER" id="PTHR43425">
    <property type="entry name" value="OXYGEN-INSENSITIVE NADPH NITROREDUCTASE"/>
    <property type="match status" value="1"/>
</dbReference>
<accession>A0A1I2LBX3</accession>
<protein>
    <submittedName>
        <fullName evidence="7">Nitroreductase</fullName>
    </submittedName>
</protein>
<evidence type="ECO:0000256" key="4">
    <source>
        <dbReference type="ARBA" id="ARBA00023002"/>
    </source>
</evidence>
<reference evidence="7 8" key="1">
    <citation type="submission" date="2016-10" db="EMBL/GenBank/DDBJ databases">
        <authorList>
            <person name="de Groot N.N."/>
        </authorList>
    </citation>
    <scope>NUCLEOTIDE SEQUENCE [LARGE SCALE GENOMIC DNA]</scope>
    <source>
        <strain evidence="7 8">CGMCC 1.9156</strain>
    </source>
</reference>
<dbReference type="EMBL" id="FONW01000015">
    <property type="protein sequence ID" value="SFF75980.1"/>
    <property type="molecule type" value="Genomic_DNA"/>
</dbReference>
<evidence type="ECO:0000256" key="2">
    <source>
        <dbReference type="ARBA" id="ARBA00022630"/>
    </source>
</evidence>
<keyword evidence="8" id="KW-1185">Reference proteome</keyword>
<keyword evidence="5" id="KW-0521">NADP</keyword>
<feature type="domain" description="Nitroreductase" evidence="6">
    <location>
        <begin position="6"/>
        <end position="159"/>
    </location>
</feature>
<evidence type="ECO:0000256" key="5">
    <source>
        <dbReference type="PIRNR" id="PIRNR005426"/>
    </source>
</evidence>
<dbReference type="Proteomes" id="UP000198964">
    <property type="component" value="Unassembled WGS sequence"/>
</dbReference>
<dbReference type="Gene3D" id="3.40.109.10">
    <property type="entry name" value="NADH Oxidase"/>
    <property type="match status" value="1"/>
</dbReference>
<comment type="similarity">
    <text evidence="1 5">Belongs to the flavin oxidoreductase frp family.</text>
</comment>
<keyword evidence="2 5" id="KW-0285">Flavoprotein</keyword>